<evidence type="ECO:0000256" key="1">
    <source>
        <dbReference type="SAM" id="MobiDB-lite"/>
    </source>
</evidence>
<sequence length="37" mass="3994">MPVGEHRFETMISRDSGPDDLSAGEQSVDGGFTLLLE</sequence>
<dbReference type="Proteomes" id="UP000823736">
    <property type="component" value="Unassembled WGS sequence"/>
</dbReference>
<feature type="region of interest" description="Disordered" evidence="1">
    <location>
        <begin position="1"/>
        <end position="37"/>
    </location>
</feature>
<accession>A0A8T4GZB8</accession>
<comment type="caution">
    <text evidence="2">The sequence shown here is derived from an EMBL/GenBank/DDBJ whole genome shotgun (WGS) entry which is preliminary data.</text>
</comment>
<dbReference type="AlphaFoldDB" id="A0A8T4GZB8"/>
<dbReference type="EMBL" id="JAGGLC010000005">
    <property type="protein sequence ID" value="MBP1987770.1"/>
    <property type="molecule type" value="Genomic_DNA"/>
</dbReference>
<name>A0A8T4GZB8_9EURY</name>
<evidence type="ECO:0000313" key="2">
    <source>
        <dbReference type="EMBL" id="MBP1987770.1"/>
    </source>
</evidence>
<proteinExistence type="predicted"/>
<protein>
    <submittedName>
        <fullName evidence="2">Uncharacterized protein</fullName>
    </submittedName>
</protein>
<evidence type="ECO:0000313" key="3">
    <source>
        <dbReference type="Proteomes" id="UP000823736"/>
    </source>
</evidence>
<keyword evidence="3" id="KW-1185">Reference proteome</keyword>
<organism evidence="2 3">
    <name type="scientific">Halolamina salifodinae</name>
    <dbReference type="NCBI Taxonomy" id="1202767"/>
    <lineage>
        <taxon>Archaea</taxon>
        <taxon>Methanobacteriati</taxon>
        <taxon>Methanobacteriota</taxon>
        <taxon>Stenosarchaea group</taxon>
        <taxon>Halobacteria</taxon>
        <taxon>Halobacteriales</taxon>
        <taxon>Haloferacaceae</taxon>
    </lineage>
</organism>
<reference evidence="2" key="1">
    <citation type="submission" date="2021-03" db="EMBL/GenBank/DDBJ databases">
        <title>Genomic Encyclopedia of Type Strains, Phase IV (KMG-IV): sequencing the most valuable type-strain genomes for metagenomic binning, comparative biology and taxonomic classification.</title>
        <authorList>
            <person name="Goeker M."/>
        </authorList>
    </citation>
    <scope>NUCLEOTIDE SEQUENCE</scope>
    <source>
        <strain evidence="2">DSM 26232</strain>
    </source>
</reference>
<gene>
    <name evidence="2" type="ORF">J2753_002280</name>
</gene>